<protein>
    <submittedName>
        <fullName evidence="2">Uncharacterized protein</fullName>
    </submittedName>
</protein>
<name>A0A8J2RGK4_9CRUS</name>
<dbReference type="OrthoDB" id="10545954at2759"/>
<dbReference type="AlphaFoldDB" id="A0A8J2RGK4"/>
<sequence length="322" mass="33970">MKVSNREVDRADAVKQMDCPVVVFPVVGKNNDKDDRSEEWLTAGSAIAGDAGSGNKTNVVEEEVLMVSLPLKIEDAIINAAAGSGDNEQVDGENRHQINRPVASESVKTTSDKSDEDISYLGAGLVGAAIGAGLGAWSGSTGSNYYGGTTGSNYYGGTNNGVYQPGYYPEYYGGIPYAPVGYPGIPVYQRPPTVYRPPRPDSFYPGPGPAYGDYFDDDAADGLDGFGGSYPGYYSELLSDKAPVTPQVAGSQPSSIATVGGSPGQKNPPTKGGTSGYPIDWSAVAEAYYQDVSSRTNYPSSHPTETESIFVSDSYPLIFDDY</sequence>
<comment type="caution">
    <text evidence="2">The sequence shown here is derived from an EMBL/GenBank/DDBJ whole genome shotgun (WGS) entry which is preliminary data.</text>
</comment>
<evidence type="ECO:0000313" key="3">
    <source>
        <dbReference type="Proteomes" id="UP000789390"/>
    </source>
</evidence>
<reference evidence="2" key="1">
    <citation type="submission" date="2021-11" db="EMBL/GenBank/DDBJ databases">
        <authorList>
            <person name="Schell T."/>
        </authorList>
    </citation>
    <scope>NUCLEOTIDE SEQUENCE</scope>
    <source>
        <strain evidence="2">M5</strain>
    </source>
</reference>
<dbReference type="EMBL" id="CAKKLH010000007">
    <property type="protein sequence ID" value="CAH0098760.1"/>
    <property type="molecule type" value="Genomic_DNA"/>
</dbReference>
<feature type="compositionally biased region" description="Polar residues" evidence="1">
    <location>
        <begin position="248"/>
        <end position="257"/>
    </location>
</feature>
<feature type="region of interest" description="Disordered" evidence="1">
    <location>
        <begin position="244"/>
        <end position="276"/>
    </location>
</feature>
<feature type="region of interest" description="Disordered" evidence="1">
    <location>
        <begin position="84"/>
        <end position="113"/>
    </location>
</feature>
<gene>
    <name evidence="2" type="ORF">DGAL_LOCUS862</name>
</gene>
<evidence type="ECO:0000313" key="2">
    <source>
        <dbReference type="EMBL" id="CAH0098760.1"/>
    </source>
</evidence>
<keyword evidence="3" id="KW-1185">Reference proteome</keyword>
<organism evidence="2 3">
    <name type="scientific">Daphnia galeata</name>
    <dbReference type="NCBI Taxonomy" id="27404"/>
    <lineage>
        <taxon>Eukaryota</taxon>
        <taxon>Metazoa</taxon>
        <taxon>Ecdysozoa</taxon>
        <taxon>Arthropoda</taxon>
        <taxon>Crustacea</taxon>
        <taxon>Branchiopoda</taxon>
        <taxon>Diplostraca</taxon>
        <taxon>Cladocera</taxon>
        <taxon>Anomopoda</taxon>
        <taxon>Daphniidae</taxon>
        <taxon>Daphnia</taxon>
    </lineage>
</organism>
<evidence type="ECO:0000256" key="1">
    <source>
        <dbReference type="SAM" id="MobiDB-lite"/>
    </source>
</evidence>
<proteinExistence type="predicted"/>
<accession>A0A8J2RGK4</accession>
<dbReference type="Proteomes" id="UP000789390">
    <property type="component" value="Unassembled WGS sequence"/>
</dbReference>